<dbReference type="InterPro" id="IPR002934">
    <property type="entry name" value="Polymerase_NTP_transf_dom"/>
</dbReference>
<dbReference type="PANTHER" id="PTHR33933">
    <property type="entry name" value="NUCLEOTIDYLTRANSFERASE"/>
    <property type="match status" value="1"/>
</dbReference>
<dbReference type="PANTHER" id="PTHR33933:SF1">
    <property type="entry name" value="PROTEIN ADENYLYLTRANSFERASE MNTA-RELATED"/>
    <property type="match status" value="1"/>
</dbReference>
<proteinExistence type="predicted"/>
<dbReference type="GO" id="GO:0016779">
    <property type="term" value="F:nucleotidyltransferase activity"/>
    <property type="evidence" value="ECO:0007669"/>
    <property type="project" value="InterPro"/>
</dbReference>
<evidence type="ECO:0000313" key="2">
    <source>
        <dbReference type="EMBL" id="MBI4594748.1"/>
    </source>
</evidence>
<protein>
    <submittedName>
        <fullName evidence="2">Nucleotidyltransferase domain-containing protein</fullName>
    </submittedName>
</protein>
<dbReference type="Proteomes" id="UP000772181">
    <property type="component" value="Unassembled WGS sequence"/>
</dbReference>
<dbReference type="Pfam" id="PF01909">
    <property type="entry name" value="NTP_transf_2"/>
    <property type="match status" value="1"/>
</dbReference>
<dbReference type="EMBL" id="JACQWF010000002">
    <property type="protein sequence ID" value="MBI4594748.1"/>
    <property type="molecule type" value="Genomic_DNA"/>
</dbReference>
<accession>A0A933LP43</accession>
<comment type="caution">
    <text evidence="2">The sequence shown here is derived from an EMBL/GenBank/DDBJ whole genome shotgun (WGS) entry which is preliminary data.</text>
</comment>
<gene>
    <name evidence="2" type="ORF">HY730_00030</name>
</gene>
<evidence type="ECO:0000259" key="1">
    <source>
        <dbReference type="Pfam" id="PF01909"/>
    </source>
</evidence>
<evidence type="ECO:0000313" key="3">
    <source>
        <dbReference type="Proteomes" id="UP000772181"/>
    </source>
</evidence>
<dbReference type="AlphaFoldDB" id="A0A933LP43"/>
<dbReference type="Gene3D" id="3.30.460.10">
    <property type="entry name" value="Beta Polymerase, domain 2"/>
    <property type="match status" value="1"/>
</dbReference>
<feature type="domain" description="Polymerase nucleotidyl transferase" evidence="1">
    <location>
        <begin position="10"/>
        <end position="54"/>
    </location>
</feature>
<sequence length="106" mass="12008">MNKVDEEILDKFKSLLLRKVQLHRLILFGSRSRGNADRYSDMDVVVILEDSPDENAKNNISDCAWEAGFEHGIVIVPVVFSRNEWESGPERYSLLAQSVEAEGISL</sequence>
<reference evidence="2" key="1">
    <citation type="submission" date="2020-07" db="EMBL/GenBank/DDBJ databases">
        <title>Huge and variable diversity of episymbiotic CPR bacteria and DPANN archaea in groundwater ecosystems.</title>
        <authorList>
            <person name="He C.Y."/>
            <person name="Keren R."/>
            <person name="Whittaker M."/>
            <person name="Farag I.F."/>
            <person name="Doudna J."/>
            <person name="Cate J.H.D."/>
            <person name="Banfield J.F."/>
        </authorList>
    </citation>
    <scope>NUCLEOTIDE SEQUENCE</scope>
    <source>
        <strain evidence="2">NC_groundwater_1482_Ag_S-0.65um_47_24</strain>
    </source>
</reference>
<dbReference type="InterPro" id="IPR052548">
    <property type="entry name" value="Type_VII_TA_antitoxin"/>
</dbReference>
<dbReference type="SUPFAM" id="SSF81301">
    <property type="entry name" value="Nucleotidyltransferase"/>
    <property type="match status" value="1"/>
</dbReference>
<dbReference type="CDD" id="cd05403">
    <property type="entry name" value="NT_KNTase_like"/>
    <property type="match status" value="1"/>
</dbReference>
<organism evidence="2 3">
    <name type="scientific">Tectimicrobiota bacterium</name>
    <dbReference type="NCBI Taxonomy" id="2528274"/>
    <lineage>
        <taxon>Bacteria</taxon>
        <taxon>Pseudomonadati</taxon>
        <taxon>Nitrospinota/Tectimicrobiota group</taxon>
        <taxon>Candidatus Tectimicrobiota</taxon>
    </lineage>
</organism>
<name>A0A933LP43_UNCTE</name>
<dbReference type="InterPro" id="IPR043519">
    <property type="entry name" value="NT_sf"/>
</dbReference>